<proteinExistence type="predicted"/>
<keyword evidence="4" id="KW-1185">Reference proteome</keyword>
<evidence type="ECO:0000313" key="3">
    <source>
        <dbReference type="EMBL" id="OJJ96544.1"/>
    </source>
</evidence>
<dbReference type="InterPro" id="IPR021851">
    <property type="entry name" value="DUF3455"/>
</dbReference>
<dbReference type="RefSeq" id="XP_020052884.1">
    <property type="nucleotide sequence ID" value="XM_020197659.1"/>
</dbReference>
<reference evidence="4" key="1">
    <citation type="journal article" date="2017" name="Genome Biol.">
        <title>Comparative genomics reveals high biological diversity and specific adaptations in the industrially and medically important fungal genus Aspergillus.</title>
        <authorList>
            <person name="de Vries R.P."/>
            <person name="Riley R."/>
            <person name="Wiebenga A."/>
            <person name="Aguilar-Osorio G."/>
            <person name="Amillis S."/>
            <person name="Uchima C.A."/>
            <person name="Anderluh G."/>
            <person name="Asadollahi M."/>
            <person name="Askin M."/>
            <person name="Barry K."/>
            <person name="Battaglia E."/>
            <person name="Bayram O."/>
            <person name="Benocci T."/>
            <person name="Braus-Stromeyer S.A."/>
            <person name="Caldana C."/>
            <person name="Canovas D."/>
            <person name="Cerqueira G.C."/>
            <person name="Chen F."/>
            <person name="Chen W."/>
            <person name="Choi C."/>
            <person name="Clum A."/>
            <person name="Dos Santos R.A."/>
            <person name="Damasio A.R."/>
            <person name="Diallinas G."/>
            <person name="Emri T."/>
            <person name="Fekete E."/>
            <person name="Flipphi M."/>
            <person name="Freyberg S."/>
            <person name="Gallo A."/>
            <person name="Gournas C."/>
            <person name="Habgood R."/>
            <person name="Hainaut M."/>
            <person name="Harispe M.L."/>
            <person name="Henrissat B."/>
            <person name="Hilden K.S."/>
            <person name="Hope R."/>
            <person name="Hossain A."/>
            <person name="Karabika E."/>
            <person name="Karaffa L."/>
            <person name="Karanyi Z."/>
            <person name="Krasevec N."/>
            <person name="Kuo A."/>
            <person name="Kusch H."/>
            <person name="LaButti K."/>
            <person name="Lagendijk E.L."/>
            <person name="Lapidus A."/>
            <person name="Levasseur A."/>
            <person name="Lindquist E."/>
            <person name="Lipzen A."/>
            <person name="Logrieco A.F."/>
            <person name="MacCabe A."/>
            <person name="Maekelae M.R."/>
            <person name="Malavazi I."/>
            <person name="Melin P."/>
            <person name="Meyer V."/>
            <person name="Mielnichuk N."/>
            <person name="Miskei M."/>
            <person name="Molnar A.P."/>
            <person name="Mule G."/>
            <person name="Ngan C.Y."/>
            <person name="Orejas M."/>
            <person name="Orosz E."/>
            <person name="Ouedraogo J.P."/>
            <person name="Overkamp K.M."/>
            <person name="Park H.-S."/>
            <person name="Perrone G."/>
            <person name="Piumi F."/>
            <person name="Punt P.J."/>
            <person name="Ram A.F."/>
            <person name="Ramon A."/>
            <person name="Rauscher S."/>
            <person name="Record E."/>
            <person name="Riano-Pachon D.M."/>
            <person name="Robert V."/>
            <person name="Roehrig J."/>
            <person name="Ruller R."/>
            <person name="Salamov A."/>
            <person name="Salih N.S."/>
            <person name="Samson R.A."/>
            <person name="Sandor E."/>
            <person name="Sanguinetti M."/>
            <person name="Schuetze T."/>
            <person name="Sepcic K."/>
            <person name="Shelest E."/>
            <person name="Sherlock G."/>
            <person name="Sophianopoulou V."/>
            <person name="Squina F.M."/>
            <person name="Sun H."/>
            <person name="Susca A."/>
            <person name="Todd R.B."/>
            <person name="Tsang A."/>
            <person name="Unkles S.E."/>
            <person name="van de Wiele N."/>
            <person name="van Rossen-Uffink D."/>
            <person name="Oliveira J.V."/>
            <person name="Vesth T.C."/>
            <person name="Visser J."/>
            <person name="Yu J.-H."/>
            <person name="Zhou M."/>
            <person name="Andersen M.R."/>
            <person name="Archer D.B."/>
            <person name="Baker S.E."/>
            <person name="Benoit I."/>
            <person name="Brakhage A.A."/>
            <person name="Braus G.H."/>
            <person name="Fischer R."/>
            <person name="Frisvad J.C."/>
            <person name="Goldman G.H."/>
            <person name="Houbraken J."/>
            <person name="Oakley B."/>
            <person name="Pocsi I."/>
            <person name="Scazzocchio C."/>
            <person name="Seiboth B."/>
            <person name="vanKuyk P.A."/>
            <person name="Wortman J."/>
            <person name="Dyer P.S."/>
            <person name="Grigoriev I.V."/>
        </authorList>
    </citation>
    <scope>NUCLEOTIDE SEQUENCE [LARGE SCALE GENOMIC DNA]</scope>
    <source>
        <strain evidence="4">ATCC 16872 / CBS 172.66 / WB 5094</strain>
    </source>
</reference>
<name>A0A1L9WK83_ASPA1</name>
<dbReference type="Pfam" id="PF11937">
    <property type="entry name" value="DUF3455"/>
    <property type="match status" value="1"/>
</dbReference>
<evidence type="ECO:0000256" key="1">
    <source>
        <dbReference type="SAM" id="MobiDB-lite"/>
    </source>
</evidence>
<dbReference type="AlphaFoldDB" id="A0A1L9WK83"/>
<dbReference type="PANTHER" id="PTHR35567">
    <property type="entry name" value="MALATE DEHYDROGENASE (AFU_ORTHOLOGUE AFUA_2G13800)"/>
    <property type="match status" value="1"/>
</dbReference>
<dbReference type="EMBL" id="KV878985">
    <property type="protein sequence ID" value="OJJ96544.1"/>
    <property type="molecule type" value="Genomic_DNA"/>
</dbReference>
<dbReference type="VEuPathDB" id="FungiDB:ASPACDRAFT_1859222"/>
<organism evidence="3 4">
    <name type="scientific">Aspergillus aculeatus (strain ATCC 16872 / CBS 172.66 / WB 5094)</name>
    <dbReference type="NCBI Taxonomy" id="690307"/>
    <lineage>
        <taxon>Eukaryota</taxon>
        <taxon>Fungi</taxon>
        <taxon>Dikarya</taxon>
        <taxon>Ascomycota</taxon>
        <taxon>Pezizomycotina</taxon>
        <taxon>Eurotiomycetes</taxon>
        <taxon>Eurotiomycetidae</taxon>
        <taxon>Eurotiales</taxon>
        <taxon>Aspergillaceae</taxon>
        <taxon>Aspergillus</taxon>
        <taxon>Aspergillus subgen. Circumdati</taxon>
    </lineage>
</organism>
<feature type="chain" id="PRO_5012115101" evidence="2">
    <location>
        <begin position="24"/>
        <end position="295"/>
    </location>
</feature>
<keyword evidence="2" id="KW-0732">Signal</keyword>
<feature type="region of interest" description="Disordered" evidence="1">
    <location>
        <begin position="78"/>
        <end position="101"/>
    </location>
</feature>
<dbReference type="Proteomes" id="UP000184546">
    <property type="component" value="Unassembled WGS sequence"/>
</dbReference>
<sequence length="295" mass="31247">MRLLESPLKTLLILLSILIFTTAIPFPSPPTTETETEIELHPPNAVHLAISFISLSHALSSLRLTKCPLDVVSINQTTSERSTGISKRGHEEAAATPHLSPPSAHLSLKFIALGRGTQNYTCPTTSKDNTSRNASATPIATGAVATLYDISCLAATPKSHALRFLHALPGFTRSIPQEVLAFYAVMLSQSAIIGEHYFSSSQSSSSTTSTTAAAAMPVFDLRPATFGKQGGRYESNWVKAKKVESVNAPGSGGDDVPWLKMVGVEGSGIKEIYRVHTAGGMSPATCAAHEGEFGV</sequence>
<feature type="signal peptide" evidence="2">
    <location>
        <begin position="1"/>
        <end position="23"/>
    </location>
</feature>
<protein>
    <submittedName>
        <fullName evidence="3">Uncharacterized protein</fullName>
    </submittedName>
</protein>
<evidence type="ECO:0000256" key="2">
    <source>
        <dbReference type="SAM" id="SignalP"/>
    </source>
</evidence>
<dbReference type="GeneID" id="30971473"/>
<accession>A0A1L9WK83</accession>
<dbReference type="OMA" id="STCAGQN"/>
<dbReference type="PANTHER" id="PTHR35567:SF11">
    <property type="entry name" value="MALATE DEHYDROGENASE (AFU_ORTHOLOGUE AFUA_2G13800)"/>
    <property type="match status" value="1"/>
</dbReference>
<gene>
    <name evidence="3" type="ORF">ASPACDRAFT_1859222</name>
</gene>
<evidence type="ECO:0000313" key="4">
    <source>
        <dbReference type="Proteomes" id="UP000184546"/>
    </source>
</evidence>
<dbReference type="OrthoDB" id="1859733at2759"/>